<dbReference type="Gene3D" id="3.40.50.80">
    <property type="entry name" value="Nucleotide-binding domain of ferredoxin-NADP reductase (FNR) module"/>
    <property type="match status" value="1"/>
</dbReference>
<comment type="function">
    <text evidence="14">NADH-dependent reductase for DPH3 and cytochrome b5. Required for the first step of diphthamide biosynthesis, a post-translational modification of histidine which occurs in elongation factor 2. DPH1 and DPH2 transfer a 3-amino-3-carboxypropyl (ACP) group from S-adenosyl-L-methionine (SAM) to a histidine residue, the reaction is assisted by a reduction system comprising DPH3 and a NADH-dependent reductase, predominantly CBR1. By reducing DPH3, also involved in the formation of the tRNA wobble base modification mcm5s 2U (5-methoxycarbonylmethyl-2-thiouridine), mediated by the elongator complex. The cytochrome b5/NADH cytochrome b5 reductase electron transfer system supports the catalytic activity of several sterol biosynthetic enzymes.</text>
</comment>
<dbReference type="PRINTS" id="PR00406">
    <property type="entry name" value="CYTB5RDTASE"/>
</dbReference>
<dbReference type="InterPro" id="IPR008333">
    <property type="entry name" value="Cbr1-like_FAD-bd_dom"/>
</dbReference>
<dbReference type="OrthoDB" id="432685at2759"/>
<keyword evidence="9 20" id="KW-1133">Transmembrane helix</keyword>
<keyword evidence="8 18" id="KW-0274">FAD</keyword>
<dbReference type="Proteomes" id="UP000094236">
    <property type="component" value="Unassembled WGS sequence"/>
</dbReference>
<feature type="binding site" evidence="18">
    <location>
        <position position="114"/>
    </location>
    <ligand>
        <name>FAD</name>
        <dbReference type="ChEBI" id="CHEBI:57692"/>
    </ligand>
</feature>
<evidence type="ECO:0000256" key="6">
    <source>
        <dbReference type="ARBA" id="ARBA00022692"/>
    </source>
</evidence>
<keyword evidence="6 20" id="KW-0812">Transmembrane</keyword>
<evidence type="ECO:0000313" key="22">
    <source>
        <dbReference type="EMBL" id="ODV98201.1"/>
    </source>
</evidence>
<evidence type="ECO:0000256" key="12">
    <source>
        <dbReference type="ARBA" id="ARBA00023128"/>
    </source>
</evidence>
<feature type="domain" description="FAD-binding FR-type" evidence="21">
    <location>
        <begin position="36"/>
        <end position="139"/>
    </location>
</feature>
<dbReference type="GO" id="GO:0090524">
    <property type="term" value="F:cytochrome-b5 reductase activity, acting on NADH"/>
    <property type="evidence" value="ECO:0007669"/>
    <property type="project" value="UniProtKB-EC"/>
</dbReference>
<evidence type="ECO:0000256" key="19">
    <source>
        <dbReference type="RuleBase" id="RU361226"/>
    </source>
</evidence>
<dbReference type="InterPro" id="IPR001834">
    <property type="entry name" value="CBR-like"/>
</dbReference>
<dbReference type="PROSITE" id="PS51384">
    <property type="entry name" value="FAD_FR"/>
    <property type="match status" value="1"/>
</dbReference>
<comment type="pathway">
    <text evidence="3">Protein modification; peptidyl-diphthamide biosynthesis.</text>
</comment>
<dbReference type="PANTHER" id="PTHR19370:SF184">
    <property type="entry name" value="NADH-CYTOCHROME B5 REDUCTASE-LIKE"/>
    <property type="match status" value="1"/>
</dbReference>
<dbReference type="InterPro" id="IPR039261">
    <property type="entry name" value="FNR_nucleotide-bd"/>
</dbReference>
<dbReference type="GO" id="GO:0005741">
    <property type="term" value="C:mitochondrial outer membrane"/>
    <property type="evidence" value="ECO:0007669"/>
    <property type="project" value="UniProtKB-SubCell"/>
</dbReference>
<evidence type="ECO:0000256" key="13">
    <source>
        <dbReference type="ARBA" id="ARBA00023136"/>
    </source>
</evidence>
<feature type="binding site" evidence="18">
    <location>
        <position position="105"/>
    </location>
    <ligand>
        <name>FAD</name>
        <dbReference type="ChEBI" id="CHEBI:57692"/>
    </ligand>
</feature>
<dbReference type="InterPro" id="IPR017938">
    <property type="entry name" value="Riboflavin_synthase-like_b-brl"/>
</dbReference>
<dbReference type="Gene3D" id="2.40.30.10">
    <property type="entry name" value="Translation factors"/>
    <property type="match status" value="1"/>
</dbReference>
<accession>A0A1E4U2H9</accession>
<comment type="catalytic activity">
    <reaction evidence="16 19">
        <text>2 Fe(III)-[cytochrome b5] + NADH = 2 Fe(II)-[cytochrome b5] + NAD(+) + H(+)</text>
        <dbReference type="Rhea" id="RHEA:46680"/>
        <dbReference type="Rhea" id="RHEA-COMP:10438"/>
        <dbReference type="Rhea" id="RHEA-COMP:10439"/>
        <dbReference type="ChEBI" id="CHEBI:15378"/>
        <dbReference type="ChEBI" id="CHEBI:29033"/>
        <dbReference type="ChEBI" id="CHEBI:29034"/>
        <dbReference type="ChEBI" id="CHEBI:57540"/>
        <dbReference type="ChEBI" id="CHEBI:57945"/>
        <dbReference type="EC" id="1.6.2.2"/>
    </reaction>
</comment>
<evidence type="ECO:0000256" key="14">
    <source>
        <dbReference type="ARBA" id="ARBA00037104"/>
    </source>
</evidence>
<feature type="binding site" evidence="18">
    <location>
        <position position="88"/>
    </location>
    <ligand>
        <name>FAD</name>
        <dbReference type="ChEBI" id="CHEBI:57692"/>
    </ligand>
</feature>
<evidence type="ECO:0000256" key="5">
    <source>
        <dbReference type="ARBA" id="ARBA00022630"/>
    </source>
</evidence>
<evidence type="ECO:0000256" key="9">
    <source>
        <dbReference type="ARBA" id="ARBA00022989"/>
    </source>
</evidence>
<name>A0A1E4U2H9_PACTA</name>
<dbReference type="Pfam" id="PF00970">
    <property type="entry name" value="FAD_binding_6"/>
    <property type="match status" value="1"/>
</dbReference>
<dbReference type="STRING" id="669874.A0A1E4U2H9"/>
<evidence type="ECO:0000259" key="21">
    <source>
        <dbReference type="PROSITE" id="PS51384"/>
    </source>
</evidence>
<evidence type="ECO:0000256" key="15">
    <source>
        <dbReference type="ARBA" id="ARBA00038836"/>
    </source>
</evidence>
<feature type="binding site" evidence="18">
    <location>
        <position position="107"/>
    </location>
    <ligand>
        <name>FAD</name>
        <dbReference type="ChEBI" id="CHEBI:57692"/>
    </ligand>
</feature>
<comment type="similarity">
    <text evidence="4 19">Belongs to the flavoprotein pyridine nucleotide cytochrome reductase family.</text>
</comment>
<dbReference type="AlphaFoldDB" id="A0A1E4U2H9"/>
<evidence type="ECO:0000256" key="18">
    <source>
        <dbReference type="PIRSR" id="PIRSR601834-1"/>
    </source>
</evidence>
<dbReference type="SUPFAM" id="SSF63380">
    <property type="entry name" value="Riboflavin synthase domain-like"/>
    <property type="match status" value="1"/>
</dbReference>
<evidence type="ECO:0000256" key="10">
    <source>
        <dbReference type="ARBA" id="ARBA00023002"/>
    </source>
</evidence>
<evidence type="ECO:0000256" key="11">
    <source>
        <dbReference type="ARBA" id="ARBA00023027"/>
    </source>
</evidence>
<comment type="catalytic activity">
    <reaction evidence="17">
        <text>2 Fe(3+)-[Dph3] + NADH = 2 Fe(2+)-[Dph3] + NAD(+) + H(+)</text>
        <dbReference type="Rhea" id="RHEA:71231"/>
        <dbReference type="Rhea" id="RHEA-COMP:18002"/>
        <dbReference type="Rhea" id="RHEA-COMP:18003"/>
        <dbReference type="ChEBI" id="CHEBI:15378"/>
        <dbReference type="ChEBI" id="CHEBI:29033"/>
        <dbReference type="ChEBI" id="CHEBI:29034"/>
        <dbReference type="ChEBI" id="CHEBI:57540"/>
        <dbReference type="ChEBI" id="CHEBI:57945"/>
        <dbReference type="ChEBI" id="CHEBI:83228"/>
    </reaction>
    <physiologicalReaction direction="left-to-right" evidence="17">
        <dbReference type="Rhea" id="RHEA:71232"/>
    </physiologicalReaction>
</comment>
<dbReference type="FunFam" id="2.40.30.10:FF:000032">
    <property type="entry name" value="NADH-cytochrome b5 reductase"/>
    <property type="match status" value="1"/>
</dbReference>
<dbReference type="InterPro" id="IPR001433">
    <property type="entry name" value="OxRdtase_FAD/NAD-bd"/>
</dbReference>
<sequence length="278" mass="30601">MSFNVVALGASTALIAAVTCYFLVLAPRERKVLKSDQFQEFPLIEKIILSHNSATYRFALPRPNDILGLPIGQHISIAAEINGKEIVRSYTPTSTDDAKGYFDLLIKAYENGNISRYVANLKIGETIRVRGPKGFFTYTPNMVKHFAMIAGGTGITPMYQIITAIAENPADKTKVTLLYGNVTRDDILLKPELDAIVKNNPQIQVHYVLNSPPENWDGGVGYITKEMMQEFFPAASPTTQLLLCGPPPMVSAMKKSAVELGFQKAKPVSKLGDQVFVF</sequence>
<evidence type="ECO:0000256" key="2">
    <source>
        <dbReference type="ARBA" id="ARBA00004572"/>
    </source>
</evidence>
<evidence type="ECO:0000256" key="20">
    <source>
        <dbReference type="SAM" id="Phobius"/>
    </source>
</evidence>
<evidence type="ECO:0000256" key="4">
    <source>
        <dbReference type="ARBA" id="ARBA00006105"/>
    </source>
</evidence>
<dbReference type="PRINTS" id="PR00371">
    <property type="entry name" value="FPNCR"/>
</dbReference>
<evidence type="ECO:0000256" key="7">
    <source>
        <dbReference type="ARBA" id="ARBA00022787"/>
    </source>
</evidence>
<keyword evidence="13 20" id="KW-0472">Membrane</keyword>
<dbReference type="InterPro" id="IPR017927">
    <property type="entry name" value="FAD-bd_FR_type"/>
</dbReference>
<evidence type="ECO:0000256" key="16">
    <source>
        <dbReference type="ARBA" id="ARBA00047682"/>
    </source>
</evidence>
<keyword evidence="10 19" id="KW-0560">Oxidoreductase</keyword>
<dbReference type="Pfam" id="PF00175">
    <property type="entry name" value="NAD_binding_1"/>
    <property type="match status" value="1"/>
</dbReference>
<evidence type="ECO:0000256" key="1">
    <source>
        <dbReference type="ARBA" id="ARBA00001974"/>
    </source>
</evidence>
<comment type="subunit">
    <text evidence="15">Monomer. Component of the 2-(3-amino-3-carboxypropyl)histidine synthase complex composed of DPH1, DPH2, DPH3 and a NADH-dependent reductase, predominantly CBR1.</text>
</comment>
<proteinExistence type="inferred from homology"/>
<feature type="binding site" evidence="18">
    <location>
        <position position="156"/>
    </location>
    <ligand>
        <name>FAD</name>
        <dbReference type="ChEBI" id="CHEBI:57692"/>
    </ligand>
</feature>
<feature type="binding site" evidence="18">
    <location>
        <position position="115"/>
    </location>
    <ligand>
        <name>FAD</name>
        <dbReference type="ChEBI" id="CHEBI:57692"/>
    </ligand>
</feature>
<protein>
    <recommendedName>
        <fullName evidence="19">NADH-cytochrome b5 reductase</fullName>
        <ecNumber evidence="19">1.6.2.2</ecNumber>
    </recommendedName>
</protein>
<keyword evidence="23" id="KW-1185">Reference proteome</keyword>
<reference evidence="23" key="1">
    <citation type="submission" date="2016-05" db="EMBL/GenBank/DDBJ databases">
        <title>Comparative genomics of biotechnologically important yeasts.</title>
        <authorList>
            <consortium name="DOE Joint Genome Institute"/>
            <person name="Riley R."/>
            <person name="Haridas S."/>
            <person name="Wolfe K.H."/>
            <person name="Lopes M.R."/>
            <person name="Hittinger C.T."/>
            <person name="Goker M."/>
            <person name="Salamov A."/>
            <person name="Wisecaver J."/>
            <person name="Long T.M."/>
            <person name="Aerts A.L."/>
            <person name="Barry K."/>
            <person name="Choi C."/>
            <person name="Clum A."/>
            <person name="Coughlan A.Y."/>
            <person name="Deshpande S."/>
            <person name="Douglass A.P."/>
            <person name="Hanson S.J."/>
            <person name="Klenk H.-P."/>
            <person name="Labutti K."/>
            <person name="Lapidus A."/>
            <person name="Lindquist E."/>
            <person name="Lipzen A."/>
            <person name="Meier-Kolthoff J.P."/>
            <person name="Ohm R.A."/>
            <person name="Otillar R.P."/>
            <person name="Pangilinan J."/>
            <person name="Peng Y."/>
            <person name="Rokas A."/>
            <person name="Rosa C.A."/>
            <person name="Scheuner C."/>
            <person name="Sibirny A.A."/>
            <person name="Slot J.C."/>
            <person name="Stielow J.B."/>
            <person name="Sun H."/>
            <person name="Kurtzman C.P."/>
            <person name="Blackwell M."/>
            <person name="Grigoriev I.V."/>
            <person name="Jeffries T.W."/>
        </authorList>
    </citation>
    <scope>NUCLEOTIDE SEQUENCE [LARGE SCALE GENOMIC DNA]</scope>
    <source>
        <strain evidence="23">NRRL Y-2460</strain>
    </source>
</reference>
<evidence type="ECO:0000313" key="23">
    <source>
        <dbReference type="Proteomes" id="UP000094236"/>
    </source>
</evidence>
<feature type="transmembrane region" description="Helical" evidence="20">
    <location>
        <begin position="6"/>
        <end position="26"/>
    </location>
</feature>
<comment type="subcellular location">
    <subcellularLocation>
        <location evidence="2">Mitochondrion outer membrane</location>
        <topology evidence="2">Single-pass membrane protein</topology>
    </subcellularLocation>
</comment>
<evidence type="ECO:0000256" key="3">
    <source>
        <dbReference type="ARBA" id="ARBA00005156"/>
    </source>
</evidence>
<keyword evidence="5 18" id="KW-0285">Flavoprotein</keyword>
<dbReference type="SUPFAM" id="SSF52343">
    <property type="entry name" value="Ferredoxin reductase-like, C-terminal NADP-linked domain"/>
    <property type="match status" value="1"/>
</dbReference>
<evidence type="ECO:0000256" key="17">
    <source>
        <dbReference type="ARBA" id="ARBA00049138"/>
    </source>
</evidence>
<organism evidence="22 23">
    <name type="scientific">Pachysolen tannophilus NRRL Y-2460</name>
    <dbReference type="NCBI Taxonomy" id="669874"/>
    <lineage>
        <taxon>Eukaryota</taxon>
        <taxon>Fungi</taxon>
        <taxon>Dikarya</taxon>
        <taxon>Ascomycota</taxon>
        <taxon>Saccharomycotina</taxon>
        <taxon>Pichiomycetes</taxon>
        <taxon>Pachysolenaceae</taxon>
        <taxon>Pachysolen</taxon>
    </lineage>
</organism>
<dbReference type="CDD" id="cd06183">
    <property type="entry name" value="cyt_b5_reduct_like"/>
    <property type="match status" value="1"/>
</dbReference>
<dbReference type="InterPro" id="IPR001709">
    <property type="entry name" value="Flavoprot_Pyr_Nucl_cyt_Rdtase"/>
</dbReference>
<dbReference type="EC" id="1.6.2.2" evidence="19"/>
<dbReference type="GO" id="GO:0005886">
    <property type="term" value="C:plasma membrane"/>
    <property type="evidence" value="ECO:0007669"/>
    <property type="project" value="TreeGrafter"/>
</dbReference>
<gene>
    <name evidence="22" type="ORF">PACTADRAFT_48001</name>
</gene>
<keyword evidence="7" id="KW-1000">Mitochondrion outer membrane</keyword>
<keyword evidence="12" id="KW-0496">Mitochondrion</keyword>
<dbReference type="EMBL" id="KV454011">
    <property type="protein sequence ID" value="ODV98201.1"/>
    <property type="molecule type" value="Genomic_DNA"/>
</dbReference>
<comment type="cofactor">
    <cofactor evidence="1 18 19">
        <name>FAD</name>
        <dbReference type="ChEBI" id="CHEBI:57692"/>
    </cofactor>
</comment>
<evidence type="ECO:0000256" key="8">
    <source>
        <dbReference type="ARBA" id="ARBA00022827"/>
    </source>
</evidence>
<dbReference type="GO" id="GO:0005783">
    <property type="term" value="C:endoplasmic reticulum"/>
    <property type="evidence" value="ECO:0007669"/>
    <property type="project" value="TreeGrafter"/>
</dbReference>
<feature type="binding site" evidence="18">
    <location>
        <position position="90"/>
    </location>
    <ligand>
        <name>FAD</name>
        <dbReference type="ChEBI" id="CHEBI:57692"/>
    </ligand>
</feature>
<dbReference type="FunFam" id="3.40.50.80:FF:000019">
    <property type="entry name" value="NADH-cytochrome b5 reductase"/>
    <property type="match status" value="1"/>
</dbReference>
<dbReference type="PANTHER" id="PTHR19370">
    <property type="entry name" value="NADH-CYTOCHROME B5 REDUCTASE"/>
    <property type="match status" value="1"/>
</dbReference>
<keyword evidence="11 19" id="KW-0520">NAD</keyword>